<evidence type="ECO:0000313" key="2">
    <source>
        <dbReference type="EMBL" id="SPS11560.1"/>
    </source>
</evidence>
<reference evidence="3" key="2">
    <citation type="submission" date="2018-05" db="EMBL/GenBank/DDBJ databases">
        <authorList>
            <person name="Duru I."/>
        </authorList>
    </citation>
    <scope>NUCLEOTIDE SEQUENCE [LARGE SCALE GENOMIC DNA]</scope>
</reference>
<proteinExistence type="predicted"/>
<protein>
    <submittedName>
        <fullName evidence="2">Uncharacterized protein</fullName>
    </submittedName>
</protein>
<sequence length="337" mass="39551">MNEIKLGTNLELTVSELVEEYSQLLTNEIVTSFQKQGRFTGNTKKSVIKALENKFESVEYVAGAGKRKAKFILTNYNGNVEDYNAYKNNGGSIAYDWTEVDNMIRNQLSKYSNDEHYHSTSSIIHNSLKIEYISDAVSNFYDHLTGFKTLENGEAKYNIKNLQEIFEWFERYQLENLKNRVRYILSNDKFDFKERYMALQTSGNPVIISSKKYQAIQEYKAKETKFLRALSGNAKMNISRAISKDIENKFGYVNVYTTFSFIDIEKFENDDFDLQKIKLELLERWNKQALKKERKQLQKEPSISELFSLHESFYKKLFTNKEYSKLMNTFVKLHILG</sequence>
<evidence type="ECO:0000313" key="3">
    <source>
        <dbReference type="Proteomes" id="UP000279235"/>
    </source>
</evidence>
<name>A0A2X0SM12_9LACT</name>
<evidence type="ECO:0000313" key="1">
    <source>
        <dbReference type="EMBL" id="SPB26243.1"/>
    </source>
</evidence>
<accession>A0A2X0SM12</accession>
<reference evidence="2" key="3">
    <citation type="submission" date="2018-05" db="EMBL/GenBank/DDBJ databases">
        <authorList>
            <person name="Lanie J.A."/>
            <person name="Ng W.-L."/>
            <person name="Kazmierczak K.M."/>
            <person name="Andrzejewski T.M."/>
            <person name="Davidsen T.M."/>
            <person name="Wayne K.J."/>
            <person name="Tettelin H."/>
            <person name="Glass J.I."/>
            <person name="Rusch D."/>
            <person name="Podicherti R."/>
            <person name="Tsui H.-C.T."/>
            <person name="Winkler M.E."/>
        </authorList>
    </citation>
    <scope>NUCLEOTIDE SEQUENCE</scope>
    <source>
        <strain evidence="2">Lactococcus lactis</strain>
    </source>
</reference>
<dbReference type="AlphaFoldDB" id="A0A2X0SM12"/>
<dbReference type="EMBL" id="OGTW01000071">
    <property type="protein sequence ID" value="SPB26243.1"/>
    <property type="molecule type" value="Genomic_DNA"/>
</dbReference>
<dbReference type="RefSeq" id="WP_127093947.1">
    <property type="nucleotide sequence ID" value="NZ_CP125771.1"/>
</dbReference>
<organism evidence="2 3">
    <name type="scientific">Lactococcus lactis</name>
    <dbReference type="NCBI Taxonomy" id="1358"/>
    <lineage>
        <taxon>Bacteria</taxon>
        <taxon>Bacillati</taxon>
        <taxon>Bacillota</taxon>
        <taxon>Bacilli</taxon>
        <taxon>Lactobacillales</taxon>
        <taxon>Streptococcaceae</taxon>
        <taxon>Lactococcus</taxon>
    </lineage>
</organism>
<gene>
    <name evidence="2" type="ORF">AMHIJAGA_01494</name>
</gene>
<dbReference type="Proteomes" id="UP000279235">
    <property type="component" value="Unassembled WGS sequence"/>
</dbReference>
<reference evidence="1" key="1">
    <citation type="submission" date="2018-01" db="EMBL/GenBank/DDBJ databases">
        <authorList>
            <person name="Gaut B.S."/>
            <person name="Morton B.R."/>
            <person name="Clegg M.T."/>
            <person name="Duvall M.R."/>
        </authorList>
    </citation>
    <scope>NUCLEOTIDE SEQUENCE</scope>
    <source>
        <strain evidence="1">Lactococcus lactis</strain>
    </source>
</reference>
<dbReference type="EMBL" id="OGTW02000071">
    <property type="protein sequence ID" value="SPS11560.1"/>
    <property type="molecule type" value="Genomic_DNA"/>
</dbReference>